<organism evidence="1 2">
    <name type="scientific">Sulfobacillus thermotolerans</name>
    <dbReference type="NCBI Taxonomy" id="338644"/>
    <lineage>
        <taxon>Bacteria</taxon>
        <taxon>Bacillati</taxon>
        <taxon>Bacillota</taxon>
        <taxon>Clostridia</taxon>
        <taxon>Eubacteriales</taxon>
        <taxon>Clostridiales Family XVII. Incertae Sedis</taxon>
        <taxon>Sulfobacillus</taxon>
    </lineage>
</organism>
<evidence type="ECO:0000313" key="2">
    <source>
        <dbReference type="Proteomes" id="UP000325292"/>
    </source>
</evidence>
<name>A0ABM6RVX1_9FIRM</name>
<evidence type="ECO:0000313" key="1">
    <source>
        <dbReference type="EMBL" id="AUW95414.1"/>
    </source>
</evidence>
<reference evidence="1 2" key="1">
    <citation type="journal article" date="2019" name="Sci. Rep.">
        <title>Sulfobacillus thermotolerans: new insights into resistance and metabolic capacities of acidophilic chemolithotrophs.</title>
        <authorList>
            <person name="Panyushkina A.E."/>
            <person name="Babenko V.V."/>
            <person name="Nikitina A.S."/>
            <person name="Selezneva O.V."/>
            <person name="Tsaplina I.A."/>
            <person name="Letarova M.A."/>
            <person name="Kostryukova E.S."/>
            <person name="Letarov A.V."/>
        </authorList>
    </citation>
    <scope>NUCLEOTIDE SEQUENCE [LARGE SCALE GENOMIC DNA]</scope>
    <source>
        <strain evidence="1 2">Kr1</strain>
    </source>
</reference>
<proteinExistence type="predicted"/>
<dbReference type="Proteomes" id="UP000325292">
    <property type="component" value="Chromosome"/>
</dbReference>
<accession>A0ABM6RVX1</accession>
<gene>
    <name evidence="1" type="ORF">BXT84_05435</name>
</gene>
<sequence length="184" mass="21015">MRLDSEQLEVHGRHINSVIDISHITMERGTELGVYVKRLNETIAQSKFHMRYGLLVHNVSPPVLRADLSLIHFRECNFEATDFSGSIISGPLSVERCIIDGQLPPLSIGGNELFRYPPGKAARELGITDVKDVLVLRWGLTQDARHVGQAFLWLERRYPKTEEVLARVLRGLPSRRPRYVHWTP</sequence>
<keyword evidence="2" id="KW-1185">Reference proteome</keyword>
<dbReference type="EMBL" id="CP019454">
    <property type="protein sequence ID" value="AUW95414.1"/>
    <property type="molecule type" value="Genomic_DNA"/>
</dbReference>
<protein>
    <recommendedName>
        <fullName evidence="3">Pentapeptide repeat-containing protein</fullName>
    </recommendedName>
</protein>
<evidence type="ECO:0008006" key="3">
    <source>
        <dbReference type="Google" id="ProtNLM"/>
    </source>
</evidence>